<protein>
    <submittedName>
        <fullName evidence="3">GIY-YIG nuclease family protein</fullName>
    </submittedName>
</protein>
<comment type="caution">
    <text evidence="3">The sequence shown here is derived from an EMBL/GenBank/DDBJ whole genome shotgun (WGS) entry which is preliminary data.</text>
</comment>
<keyword evidence="4" id="KW-1185">Reference proteome</keyword>
<evidence type="ECO:0000313" key="3">
    <source>
        <dbReference type="EMBL" id="GAA0202809.1"/>
    </source>
</evidence>
<sequence length="96" mass="11365">MKEYYVYILASRKDGVLYIGVTGDLLKRIYQHQQGAIEGFTKKYQVKKLVYFESCNNINVCLNREKQLKAWRRDWKVALIEANNPNWNDLSDGLYN</sequence>
<accession>A0ABP3CHF4</accession>
<dbReference type="SUPFAM" id="SSF82771">
    <property type="entry name" value="GIY-YIG endonuclease"/>
    <property type="match status" value="1"/>
</dbReference>
<dbReference type="CDD" id="cd10448">
    <property type="entry name" value="GIY-YIG_unchar_3"/>
    <property type="match status" value="1"/>
</dbReference>
<dbReference type="InterPro" id="IPR050190">
    <property type="entry name" value="UPF0213_domain"/>
</dbReference>
<gene>
    <name evidence="3" type="ORF">GCM10009123_07570</name>
</gene>
<dbReference type="Proteomes" id="UP001501221">
    <property type="component" value="Unassembled WGS sequence"/>
</dbReference>
<dbReference type="PANTHER" id="PTHR34477">
    <property type="entry name" value="UPF0213 PROTEIN YHBQ"/>
    <property type="match status" value="1"/>
</dbReference>
<feature type="domain" description="GIY-YIG" evidence="2">
    <location>
        <begin position="2"/>
        <end position="78"/>
    </location>
</feature>
<dbReference type="PROSITE" id="PS50164">
    <property type="entry name" value="GIY_YIG"/>
    <property type="match status" value="1"/>
</dbReference>
<organism evidence="3 4">
    <name type="scientific">Kangiella japonica</name>
    <dbReference type="NCBI Taxonomy" id="647384"/>
    <lineage>
        <taxon>Bacteria</taxon>
        <taxon>Pseudomonadati</taxon>
        <taxon>Pseudomonadota</taxon>
        <taxon>Gammaproteobacteria</taxon>
        <taxon>Kangiellales</taxon>
        <taxon>Kangiellaceae</taxon>
        <taxon>Kangiella</taxon>
    </lineage>
</organism>
<dbReference type="InterPro" id="IPR000305">
    <property type="entry name" value="GIY-YIG_endonuc"/>
</dbReference>
<dbReference type="Pfam" id="PF01541">
    <property type="entry name" value="GIY-YIG"/>
    <property type="match status" value="1"/>
</dbReference>
<proteinExistence type="inferred from homology"/>
<dbReference type="Gene3D" id="3.40.1440.10">
    <property type="entry name" value="GIY-YIG endonuclease"/>
    <property type="match status" value="1"/>
</dbReference>
<reference evidence="4" key="1">
    <citation type="journal article" date="2019" name="Int. J. Syst. Evol. Microbiol.">
        <title>The Global Catalogue of Microorganisms (GCM) 10K type strain sequencing project: providing services to taxonomists for standard genome sequencing and annotation.</title>
        <authorList>
            <consortium name="The Broad Institute Genomics Platform"/>
            <consortium name="The Broad Institute Genome Sequencing Center for Infectious Disease"/>
            <person name="Wu L."/>
            <person name="Ma J."/>
        </authorList>
    </citation>
    <scope>NUCLEOTIDE SEQUENCE [LARGE SCALE GENOMIC DNA]</scope>
    <source>
        <strain evidence="4">JCM 16211</strain>
    </source>
</reference>
<name>A0ABP3CHF4_9GAMM</name>
<evidence type="ECO:0000256" key="1">
    <source>
        <dbReference type="ARBA" id="ARBA00007435"/>
    </source>
</evidence>
<comment type="similarity">
    <text evidence="1">Belongs to the UPF0213 family.</text>
</comment>
<dbReference type="RefSeq" id="WP_343986816.1">
    <property type="nucleotide sequence ID" value="NZ_BAAAFM010000003.1"/>
</dbReference>
<evidence type="ECO:0000259" key="2">
    <source>
        <dbReference type="PROSITE" id="PS50164"/>
    </source>
</evidence>
<dbReference type="PANTHER" id="PTHR34477:SF5">
    <property type="entry name" value="BSL5627 PROTEIN"/>
    <property type="match status" value="1"/>
</dbReference>
<dbReference type="InterPro" id="IPR035901">
    <property type="entry name" value="GIY-YIG_endonuc_sf"/>
</dbReference>
<dbReference type="EMBL" id="BAAAFM010000003">
    <property type="protein sequence ID" value="GAA0202809.1"/>
    <property type="molecule type" value="Genomic_DNA"/>
</dbReference>
<evidence type="ECO:0000313" key="4">
    <source>
        <dbReference type="Proteomes" id="UP001501221"/>
    </source>
</evidence>